<dbReference type="Pfam" id="PF05257">
    <property type="entry name" value="CHAP"/>
    <property type="match status" value="1"/>
</dbReference>
<reference evidence="2 3" key="1">
    <citation type="submission" date="2018-02" db="EMBL/GenBank/DDBJ databases">
        <title>8 Nocardia nova and 1 Nocardia cyriacigeorgica strain used for evolution to TMP-SMX.</title>
        <authorList>
            <person name="Mehta H."/>
            <person name="Weng J."/>
            <person name="Shamoo Y."/>
        </authorList>
    </citation>
    <scope>NUCLEOTIDE SEQUENCE [LARGE SCALE GENOMIC DNA]</scope>
    <source>
        <strain evidence="2 3">BAA2227</strain>
    </source>
</reference>
<dbReference type="RefSeq" id="WP_064902222.1">
    <property type="nucleotide sequence ID" value="NZ_JADLQW010000042.1"/>
</dbReference>
<dbReference type="AlphaFoldDB" id="A0A2S6ACU1"/>
<dbReference type="InterPro" id="IPR007921">
    <property type="entry name" value="CHAP_dom"/>
</dbReference>
<dbReference type="SUPFAM" id="SSF54001">
    <property type="entry name" value="Cysteine proteinases"/>
    <property type="match status" value="1"/>
</dbReference>
<dbReference type="Proteomes" id="UP000238356">
    <property type="component" value="Unassembled WGS sequence"/>
</dbReference>
<evidence type="ECO:0000313" key="2">
    <source>
        <dbReference type="EMBL" id="PPJ31922.1"/>
    </source>
</evidence>
<dbReference type="Gene3D" id="3.90.1720.10">
    <property type="entry name" value="endopeptidase domain like (from Nostoc punctiforme)"/>
    <property type="match status" value="1"/>
</dbReference>
<feature type="domain" description="Peptidase C51" evidence="1">
    <location>
        <begin position="253"/>
        <end position="339"/>
    </location>
</feature>
<comment type="caution">
    <text evidence="2">The sequence shown here is derived from an EMBL/GenBank/DDBJ whole genome shotgun (WGS) entry which is preliminary data.</text>
</comment>
<organism evidence="2 3">
    <name type="scientific">Nocardia nova</name>
    <dbReference type="NCBI Taxonomy" id="37330"/>
    <lineage>
        <taxon>Bacteria</taxon>
        <taxon>Bacillati</taxon>
        <taxon>Actinomycetota</taxon>
        <taxon>Actinomycetes</taxon>
        <taxon>Mycobacteriales</taxon>
        <taxon>Nocardiaceae</taxon>
        <taxon>Nocardia</taxon>
    </lineage>
</organism>
<gene>
    <name evidence="2" type="ORF">C5F51_03315</name>
</gene>
<dbReference type="EMBL" id="PSZD01000002">
    <property type="protein sequence ID" value="PPJ31922.1"/>
    <property type="molecule type" value="Genomic_DNA"/>
</dbReference>
<accession>A0A2S6ACU1</accession>
<sequence length="371" mass="39038">MSPSTFQLSDITLTPPAGAHKGLIAVLDAVQTALRRSIGLLASGKPSEQPDLLYQMGKQGLLHDGLDDKHDYAALVDSHAATLAKIRAAKVAISGHNDDVRKAYYSTFDTSNGTFTDCMAKVHRLQGTLEYASKMNESHQPLAPADELRLITAALDAVSYVHGKVGSAARQIQHQKRTIENSVPTYRPTATYPSGGTPSAGATPWSTPGTPVGPGSIVPLPLAPGAPGAIQAAMSQLNVHETGVNHLPGKPYNIDGPWCAAFATWAWKQAHIPLNWTATDSHGLAVSVPTIWADAQRHGLADKASRAQVGDLIVLNAVGHIGLVEKVDANGTIHTIEGNSGDAVREHTYSPGSSYVNGVIHPPAQNNGVEA</sequence>
<dbReference type="InterPro" id="IPR038765">
    <property type="entry name" value="Papain-like_cys_pep_sf"/>
</dbReference>
<evidence type="ECO:0000313" key="3">
    <source>
        <dbReference type="Proteomes" id="UP000238356"/>
    </source>
</evidence>
<protein>
    <submittedName>
        <fullName evidence="2">CHAP domain-containing protein</fullName>
    </submittedName>
</protein>
<keyword evidence="3" id="KW-1185">Reference proteome</keyword>
<evidence type="ECO:0000259" key="1">
    <source>
        <dbReference type="Pfam" id="PF05257"/>
    </source>
</evidence>
<proteinExistence type="predicted"/>
<name>A0A2S6ACU1_9NOCA</name>